<evidence type="ECO:0000256" key="6">
    <source>
        <dbReference type="PIRNR" id="PIRNR000139"/>
    </source>
</evidence>
<comment type="function">
    <text evidence="6">Component of a complex that catalyzes the oxidation of glycolate to glyoxylate.</text>
</comment>
<protein>
    <recommendedName>
        <fullName evidence="6">Glycolate oxidase iron-sulfur subunit</fullName>
        <ecNumber evidence="6">1.1.99.14</ecNumber>
    </recommendedName>
</protein>
<evidence type="ECO:0000256" key="4">
    <source>
        <dbReference type="ARBA" id="ARBA00023004"/>
    </source>
</evidence>
<evidence type="ECO:0000313" key="9">
    <source>
        <dbReference type="Proteomes" id="UP000298325"/>
    </source>
</evidence>
<keyword evidence="6" id="KW-0813">Transport</keyword>
<accession>A0A4Z1CI80</accession>
<feature type="domain" description="4Fe-4S ferredoxin-type" evidence="7">
    <location>
        <begin position="16"/>
        <end position="46"/>
    </location>
</feature>
<evidence type="ECO:0000259" key="7">
    <source>
        <dbReference type="PROSITE" id="PS51379"/>
    </source>
</evidence>
<dbReference type="OrthoDB" id="9811557at2"/>
<dbReference type="GO" id="GO:0019154">
    <property type="term" value="F:glycolate dehydrogenase activity"/>
    <property type="evidence" value="ECO:0007669"/>
    <property type="project" value="UniProtKB-EC"/>
</dbReference>
<keyword evidence="9" id="KW-1185">Reference proteome</keyword>
<keyword evidence="2 6" id="KW-0479">Metal-binding</keyword>
<organism evidence="8 9">
    <name type="scientific">Marinobacter confluentis</name>
    <dbReference type="NCBI Taxonomy" id="1697557"/>
    <lineage>
        <taxon>Bacteria</taxon>
        <taxon>Pseudomonadati</taxon>
        <taxon>Pseudomonadota</taxon>
        <taxon>Gammaproteobacteria</taxon>
        <taxon>Pseudomonadales</taxon>
        <taxon>Marinobacteraceae</taxon>
        <taxon>Marinobacter</taxon>
    </lineage>
</organism>
<dbReference type="Pfam" id="PF02754">
    <property type="entry name" value="CCG"/>
    <property type="match status" value="2"/>
</dbReference>
<keyword evidence="6" id="KW-0249">Electron transport</keyword>
<evidence type="ECO:0000313" key="8">
    <source>
        <dbReference type="EMBL" id="TGN40492.1"/>
    </source>
</evidence>
<dbReference type="GO" id="GO:0047809">
    <property type="term" value="F:D-lactate dehydrogenase activity"/>
    <property type="evidence" value="ECO:0007669"/>
    <property type="project" value="RHEA"/>
</dbReference>
<dbReference type="AlphaFoldDB" id="A0A4Z1CI80"/>
<dbReference type="PIRSF" id="PIRSF000139">
    <property type="entry name" value="Glc_ox_4Fe-4S"/>
    <property type="match status" value="1"/>
</dbReference>
<dbReference type="InterPro" id="IPR004017">
    <property type="entry name" value="Cys_rich_dom"/>
</dbReference>
<evidence type="ECO:0000256" key="1">
    <source>
        <dbReference type="ARBA" id="ARBA00022485"/>
    </source>
</evidence>
<keyword evidence="8" id="KW-0560">Oxidoreductase</keyword>
<comment type="caution">
    <text evidence="8">The sequence shown here is derived from an EMBL/GenBank/DDBJ whole genome shotgun (WGS) entry which is preliminary data.</text>
</comment>
<name>A0A4Z1CI80_9GAMM</name>
<dbReference type="Gene3D" id="1.10.1060.10">
    <property type="entry name" value="Alpha-helical ferredoxin"/>
    <property type="match status" value="1"/>
</dbReference>
<dbReference type="PROSITE" id="PS51379">
    <property type="entry name" value="4FE4S_FER_2"/>
    <property type="match status" value="2"/>
</dbReference>
<comment type="cofactor">
    <cofactor evidence="6">
        <name>[4Fe-4S] cluster</name>
        <dbReference type="ChEBI" id="CHEBI:49883"/>
    </cofactor>
    <text evidence="6">Binds 2 [4Fe-4S] clusters.</text>
</comment>
<dbReference type="Pfam" id="PF13183">
    <property type="entry name" value="Fer4_8"/>
    <property type="match status" value="1"/>
</dbReference>
<keyword evidence="3" id="KW-0677">Repeat</keyword>
<keyword evidence="5 6" id="KW-0411">Iron-sulfur</keyword>
<keyword evidence="1 6" id="KW-0004">4Fe-4S</keyword>
<evidence type="ECO:0000256" key="2">
    <source>
        <dbReference type="ARBA" id="ARBA00022723"/>
    </source>
</evidence>
<dbReference type="RefSeq" id="WP_135803154.1">
    <property type="nucleotide sequence ID" value="NZ_SRPF01000002.1"/>
</dbReference>
<dbReference type="Proteomes" id="UP000298325">
    <property type="component" value="Unassembled WGS sequence"/>
</dbReference>
<dbReference type="InterPro" id="IPR017900">
    <property type="entry name" value="4Fe4S_Fe_S_CS"/>
</dbReference>
<gene>
    <name evidence="8" type="primary">glcF</name>
    <name evidence="8" type="ORF">E5Q11_09520</name>
</gene>
<reference evidence="8 9" key="1">
    <citation type="submission" date="2019-04" db="EMBL/GenBank/DDBJ databases">
        <authorList>
            <person name="Park S."/>
            <person name="Yoon J.-H."/>
        </authorList>
    </citation>
    <scope>NUCLEOTIDE SEQUENCE [LARGE SCALE GENOMIC DNA]</scope>
    <source>
        <strain evidence="8 9">HJM-18</strain>
    </source>
</reference>
<keyword evidence="4 6" id="KW-0408">Iron</keyword>
<dbReference type="InterPro" id="IPR009051">
    <property type="entry name" value="Helical_ferredxn"/>
</dbReference>
<dbReference type="GO" id="GO:0051539">
    <property type="term" value="F:4 iron, 4 sulfur cluster binding"/>
    <property type="evidence" value="ECO:0007669"/>
    <property type="project" value="UniProtKB-UniRule"/>
</dbReference>
<dbReference type="EC" id="1.1.99.14" evidence="6"/>
<sequence length="402" mass="44203">MQTNLVQQFANTAEGQEAESILRACVHCGFCTATCPTYQELNDERDGPRGRIYLMKMFLEGEEVTEKSREHLDRCLTCRSCETTCPSGVKYGRLVDISRGLMEKEMPRAPKERWIRWGLGRVIPNRKLFGFLLRMGQFFKPILPGALGAKVPPKKRASPWPASSHSRIVLALAGCAQPSATPNTNAAAARVLDKLGITMVEAPEAGCCGAVNHHLSEHEIALNAMRRNIDAWWPAIDAGAEAIVMTASGCGAMVQDYGHLLKDDPVYAQKAQRVSELCTDLGAFLLKQDLEKLKVHQSPGKVAFHCPCTLQHAMGQSGVVDQVLAKAGIELAQTKDKHLCCGSAGTYSILQPELSQRLLKNKLEALTIDKPDRIVTANIGCQMHLETKSQVPVQHWIELLDN</sequence>
<comment type="catalytic activity">
    <reaction evidence="6">
        <text>glycolate + A = glyoxylate + AH2</text>
        <dbReference type="Rhea" id="RHEA:21264"/>
        <dbReference type="ChEBI" id="CHEBI:13193"/>
        <dbReference type="ChEBI" id="CHEBI:17499"/>
        <dbReference type="ChEBI" id="CHEBI:29805"/>
        <dbReference type="ChEBI" id="CHEBI:36655"/>
        <dbReference type="EC" id="1.1.99.14"/>
    </reaction>
</comment>
<dbReference type="EMBL" id="SRPF01000002">
    <property type="protein sequence ID" value="TGN40492.1"/>
    <property type="molecule type" value="Genomic_DNA"/>
</dbReference>
<dbReference type="GO" id="GO:0046872">
    <property type="term" value="F:metal ion binding"/>
    <property type="evidence" value="ECO:0007669"/>
    <property type="project" value="UniProtKB-UniRule"/>
</dbReference>
<dbReference type="InterPro" id="IPR012257">
    <property type="entry name" value="Glc_ox_4Fe-4S"/>
</dbReference>
<dbReference type="InterPro" id="IPR017896">
    <property type="entry name" value="4Fe4S_Fe-S-bd"/>
</dbReference>
<dbReference type="SUPFAM" id="SSF46548">
    <property type="entry name" value="alpha-helical ferredoxin"/>
    <property type="match status" value="1"/>
</dbReference>
<evidence type="ECO:0000256" key="5">
    <source>
        <dbReference type="ARBA" id="ARBA00023014"/>
    </source>
</evidence>
<dbReference type="NCBIfam" id="NF008434">
    <property type="entry name" value="PRK11274.1"/>
    <property type="match status" value="1"/>
</dbReference>
<dbReference type="PROSITE" id="PS00198">
    <property type="entry name" value="4FE4S_FER_1"/>
    <property type="match status" value="1"/>
</dbReference>
<feature type="domain" description="4Fe-4S ferredoxin-type" evidence="7">
    <location>
        <begin position="66"/>
        <end position="89"/>
    </location>
</feature>
<comment type="catalytic activity">
    <reaction evidence="6">
        <text>(R)-lactate + A = pyruvate + AH2</text>
        <dbReference type="Rhea" id="RHEA:15089"/>
        <dbReference type="ChEBI" id="CHEBI:13193"/>
        <dbReference type="ChEBI" id="CHEBI:15361"/>
        <dbReference type="ChEBI" id="CHEBI:16004"/>
        <dbReference type="ChEBI" id="CHEBI:17499"/>
    </reaction>
</comment>
<dbReference type="PANTHER" id="PTHR32479:SF17">
    <property type="entry name" value="GLYCOLATE OXIDASE IRON-SULFUR SUBUNIT"/>
    <property type="match status" value="1"/>
</dbReference>
<dbReference type="PANTHER" id="PTHR32479">
    <property type="entry name" value="GLYCOLATE OXIDASE IRON-SULFUR SUBUNIT"/>
    <property type="match status" value="1"/>
</dbReference>
<proteinExistence type="predicted"/>
<evidence type="ECO:0000256" key="3">
    <source>
        <dbReference type="ARBA" id="ARBA00022737"/>
    </source>
</evidence>